<accession>A0A6C2UMK5</accession>
<proteinExistence type="predicted"/>
<feature type="chain" id="PRO_5025547546" evidence="1">
    <location>
        <begin position="21"/>
        <end position="533"/>
    </location>
</feature>
<organism evidence="2 3">
    <name type="scientific">Pontiella sulfatireligans</name>
    <dbReference type="NCBI Taxonomy" id="2750658"/>
    <lineage>
        <taxon>Bacteria</taxon>
        <taxon>Pseudomonadati</taxon>
        <taxon>Kiritimatiellota</taxon>
        <taxon>Kiritimatiellia</taxon>
        <taxon>Kiritimatiellales</taxon>
        <taxon>Pontiellaceae</taxon>
        <taxon>Pontiella</taxon>
    </lineage>
</organism>
<feature type="signal peptide" evidence="1">
    <location>
        <begin position="1"/>
        <end position="20"/>
    </location>
</feature>
<evidence type="ECO:0000256" key="1">
    <source>
        <dbReference type="SAM" id="SignalP"/>
    </source>
</evidence>
<evidence type="ECO:0000313" key="2">
    <source>
        <dbReference type="EMBL" id="VGO20346.1"/>
    </source>
</evidence>
<gene>
    <name evidence="2" type="ORF">SCARR_02409</name>
</gene>
<name>A0A6C2UMK5_9BACT</name>
<reference evidence="2 3" key="1">
    <citation type="submission" date="2019-04" db="EMBL/GenBank/DDBJ databases">
        <authorList>
            <person name="Van Vliet M D."/>
        </authorList>
    </citation>
    <scope>NUCLEOTIDE SEQUENCE [LARGE SCALE GENOMIC DNA]</scope>
    <source>
        <strain evidence="2 3">F21</strain>
    </source>
</reference>
<dbReference type="AlphaFoldDB" id="A0A6C2UMK5"/>
<dbReference type="RefSeq" id="WP_136061772.1">
    <property type="nucleotide sequence ID" value="NZ_CAAHFH010000001.1"/>
</dbReference>
<keyword evidence="1" id="KW-0732">Signal</keyword>
<sequence>MMKVWLVSIFLMLAASSGGATYWPDDGNLFYPFAPKAGEGQSTAIHKDSPLFTGWADGYTGLVYGSGVDEMWMTPHLALGKAVGGSVDIVCLGDGGRITLTFSQSIMNGPDFDFAVFENAFNDTFLELAWVEVSSDGIHFCRFRNYVNNEDVGNPVAMRIYGLASKYKHSYGTPFDLSELQDTYNACFTSDAVFLSDAYANELKTNFPFLDLNNITHVRLIDVVGDGSAADSIGQPIYDPVNQPSSPGCDLDAVGVINQLPLNGIAQSIAFDPIPNQKLAFQSLELSAEADSGLPVVFAVQSGSATNFGSILTFTATGTVEVVASQPGNGTYAPASPVLRSFRVAEEIQHIFVEPLANQIKSGGSVRVNADASSGLPVKLEVYDGPATVSIGETNHVLNLANDIGTVTLRAFQPGDAATAPAPDVFVDFEIVESSASNAPVPLADWMAVNPLPGPAIASATDAYGRPAVVLEYALDRRMRGRSRVAGSGDLAGWTNIVPEIIGRDGAGDVMTLKVQLTAEEAKRYYRLMFEEQ</sequence>
<evidence type="ECO:0000313" key="3">
    <source>
        <dbReference type="Proteomes" id="UP000346198"/>
    </source>
</evidence>
<dbReference type="EMBL" id="CAAHFH010000001">
    <property type="protein sequence ID" value="VGO20346.1"/>
    <property type="molecule type" value="Genomic_DNA"/>
</dbReference>
<dbReference type="Proteomes" id="UP000346198">
    <property type="component" value="Unassembled WGS sequence"/>
</dbReference>
<protein>
    <submittedName>
        <fullName evidence="2">Uncharacterized protein</fullName>
    </submittedName>
</protein>
<keyword evidence="3" id="KW-1185">Reference proteome</keyword>